<accession>A0A3R9PJN2</accession>
<organism evidence="1 2">
    <name type="scientific">Candidatus Methanodesulfokora washburnensis</name>
    <dbReference type="NCBI Taxonomy" id="2478471"/>
    <lineage>
        <taxon>Archaea</taxon>
        <taxon>Thermoproteota</taxon>
        <taxon>Candidatus Korarchaeia</taxon>
        <taxon>Candidatus Korarchaeia incertae sedis</taxon>
        <taxon>Candidatus Methanodesulfokora</taxon>
    </lineage>
</organism>
<keyword evidence="2" id="KW-1185">Reference proteome</keyword>
<dbReference type="AlphaFoldDB" id="A0A3R9PJN2"/>
<gene>
    <name evidence="1" type="ORF">D6D85_05265</name>
</gene>
<comment type="caution">
    <text evidence="1">The sequence shown here is derived from an EMBL/GenBank/DDBJ whole genome shotgun (WGS) entry which is preliminary data.</text>
</comment>
<proteinExistence type="predicted"/>
<evidence type="ECO:0000313" key="2">
    <source>
        <dbReference type="Proteomes" id="UP000277582"/>
    </source>
</evidence>
<name>A0A3R9PJN2_9CREN</name>
<dbReference type="EMBL" id="RCOS01000066">
    <property type="protein sequence ID" value="RSN75946.1"/>
    <property type="molecule type" value="Genomic_DNA"/>
</dbReference>
<dbReference type="Proteomes" id="UP000277582">
    <property type="component" value="Unassembled WGS sequence"/>
</dbReference>
<dbReference type="RefSeq" id="WP_125670984.1">
    <property type="nucleotide sequence ID" value="NZ_RCOS01000066.1"/>
</dbReference>
<reference evidence="1 2" key="1">
    <citation type="submission" date="2018-10" db="EMBL/GenBank/DDBJ databases">
        <title>Co-occurring genomic capacity for anaerobic methane metabolism and dissimilatory sulfite reduction discovered in the Korarchaeota.</title>
        <authorList>
            <person name="Mckay L.J."/>
            <person name="Dlakic M."/>
            <person name="Fields M.W."/>
            <person name="Delmont T.O."/>
            <person name="Eren A.M."/>
            <person name="Jay Z.J."/>
            <person name="Klingelsmith K.B."/>
            <person name="Rusch D.B."/>
            <person name="Inskeep W.P."/>
        </authorList>
    </citation>
    <scope>NUCLEOTIDE SEQUENCE [LARGE SCALE GENOMIC DNA]</scope>
    <source>
        <strain evidence="1 2">MDKW</strain>
    </source>
</reference>
<sequence>MSYGKYRRYILNYRNPIAKPLLRLLETSERYSWLIGRDIYDAIKQLGKYYITGLFSVKGLVLNFVIPRKLIIATSGEEVEKATMMKEWFNGIYEIEVVEKPLEESLFIQDTYGINIASPEQAVADSATFFELDPMGNAEVLLLILYRELDFPLISKLAEIQKARYRIWFVMRLGRLIGMPLPSEDFKPTEIVSDPSFERIITAAFLRLIRSGQLTGDKGW</sequence>
<protein>
    <submittedName>
        <fullName evidence="1">Uncharacterized protein</fullName>
    </submittedName>
</protein>
<evidence type="ECO:0000313" key="1">
    <source>
        <dbReference type="EMBL" id="RSN75946.1"/>
    </source>
</evidence>